<proteinExistence type="predicted"/>
<dbReference type="EMBL" id="JACHGT010000009">
    <property type="protein sequence ID" value="MBB6036599.1"/>
    <property type="molecule type" value="Genomic_DNA"/>
</dbReference>
<dbReference type="AlphaFoldDB" id="A0A841FVU1"/>
<name>A0A841FVU1_9ACTN</name>
<organism evidence="1 2">
    <name type="scientific">Phytomonospora endophytica</name>
    <dbReference type="NCBI Taxonomy" id="714109"/>
    <lineage>
        <taxon>Bacteria</taxon>
        <taxon>Bacillati</taxon>
        <taxon>Actinomycetota</taxon>
        <taxon>Actinomycetes</taxon>
        <taxon>Micromonosporales</taxon>
        <taxon>Micromonosporaceae</taxon>
        <taxon>Phytomonospora</taxon>
    </lineage>
</organism>
<accession>A0A841FVU1</accession>
<dbReference type="RefSeq" id="WP_184789433.1">
    <property type="nucleotide sequence ID" value="NZ_BONT01000031.1"/>
</dbReference>
<keyword evidence="2" id="KW-1185">Reference proteome</keyword>
<protein>
    <submittedName>
        <fullName evidence="1">Uncharacterized protein</fullName>
    </submittedName>
</protein>
<evidence type="ECO:0000313" key="2">
    <source>
        <dbReference type="Proteomes" id="UP000548476"/>
    </source>
</evidence>
<sequence>MNLVIQLLSCELLGYDVHLAVGRYVAEQALFAAWFHGDAKASSVEALEMLHLLAFAQSQTARVFDAWSRFRAAKDADQGPPGLGPGAEIRSAYRGILAALHSAIESLNGVRTESRAVG</sequence>
<evidence type="ECO:0000313" key="1">
    <source>
        <dbReference type="EMBL" id="MBB6036599.1"/>
    </source>
</evidence>
<gene>
    <name evidence="1" type="ORF">HNR73_004470</name>
</gene>
<comment type="caution">
    <text evidence="1">The sequence shown here is derived from an EMBL/GenBank/DDBJ whole genome shotgun (WGS) entry which is preliminary data.</text>
</comment>
<reference evidence="1 2" key="1">
    <citation type="submission" date="2020-08" db="EMBL/GenBank/DDBJ databases">
        <title>Genomic Encyclopedia of Type Strains, Phase IV (KMG-IV): sequencing the most valuable type-strain genomes for metagenomic binning, comparative biology and taxonomic classification.</title>
        <authorList>
            <person name="Goeker M."/>
        </authorList>
    </citation>
    <scope>NUCLEOTIDE SEQUENCE [LARGE SCALE GENOMIC DNA]</scope>
    <source>
        <strain evidence="1 2">YIM 65646</strain>
    </source>
</reference>
<dbReference type="Proteomes" id="UP000548476">
    <property type="component" value="Unassembled WGS sequence"/>
</dbReference>